<dbReference type="SUPFAM" id="SSF53697">
    <property type="entry name" value="SIS domain"/>
    <property type="match status" value="1"/>
</dbReference>
<dbReference type="HOGENOM" id="CLU_831078_0_0_0"/>
<dbReference type="InterPro" id="IPR046348">
    <property type="entry name" value="SIS_dom_sf"/>
</dbReference>
<dbReference type="OrthoDB" id="41263at2"/>
<feature type="domain" description="SIS" evidence="5">
    <location>
        <begin position="16"/>
        <end position="171"/>
    </location>
</feature>
<evidence type="ECO:0000256" key="4">
    <source>
        <dbReference type="ARBA" id="ARBA00022737"/>
    </source>
</evidence>
<evidence type="ECO:0000256" key="1">
    <source>
        <dbReference type="ARBA" id="ARBA00001031"/>
    </source>
</evidence>
<reference evidence="6 7" key="1">
    <citation type="submission" date="2007-08" db="EMBL/GenBank/DDBJ databases">
        <title>Complete sequence of Thermotoga lettingae TMO.</title>
        <authorList>
            <consortium name="US DOE Joint Genome Institute"/>
            <person name="Copeland A."/>
            <person name="Lucas S."/>
            <person name="Lapidus A."/>
            <person name="Barry K."/>
            <person name="Glavina del Rio T."/>
            <person name="Dalin E."/>
            <person name="Tice H."/>
            <person name="Pitluck S."/>
            <person name="Foster B."/>
            <person name="Bruce D."/>
            <person name="Schmutz J."/>
            <person name="Larimer F."/>
            <person name="Land M."/>
            <person name="Hauser L."/>
            <person name="Kyrpides N."/>
            <person name="Mikhailova N."/>
            <person name="Nelson K."/>
            <person name="Gogarten J.P."/>
            <person name="Noll K."/>
            <person name="Richardson P."/>
        </authorList>
    </citation>
    <scope>NUCLEOTIDE SEQUENCE [LARGE SCALE GENOMIC DNA]</scope>
    <source>
        <strain evidence="7">ATCC BAA-301 / DSM 14385 / NBRC 107922 / TMO</strain>
    </source>
</reference>
<dbReference type="STRING" id="416591.Tlet_0769"/>
<dbReference type="Pfam" id="PF01380">
    <property type="entry name" value="SIS"/>
    <property type="match status" value="2"/>
</dbReference>
<name>A8F5A1_PSELT</name>
<gene>
    <name evidence="6" type="ordered locus">Tlet_0769</name>
</gene>
<dbReference type="GO" id="GO:0097367">
    <property type="term" value="F:carbohydrate derivative binding"/>
    <property type="evidence" value="ECO:0007669"/>
    <property type="project" value="InterPro"/>
</dbReference>
<dbReference type="InterPro" id="IPR001347">
    <property type="entry name" value="SIS_dom"/>
</dbReference>
<accession>A8F5A1</accession>
<dbReference type="CDD" id="cd05008">
    <property type="entry name" value="SIS_GlmS_GlmD_1"/>
    <property type="match status" value="1"/>
</dbReference>
<keyword evidence="4" id="KW-0677">Repeat</keyword>
<organism evidence="6 7">
    <name type="scientific">Pseudothermotoga lettingae (strain ATCC BAA-301 / DSM 14385 / NBRC 107922 / TMO)</name>
    <name type="common">Thermotoga lettingae</name>
    <dbReference type="NCBI Taxonomy" id="416591"/>
    <lineage>
        <taxon>Bacteria</taxon>
        <taxon>Thermotogati</taxon>
        <taxon>Thermotogota</taxon>
        <taxon>Thermotogae</taxon>
        <taxon>Thermotogales</taxon>
        <taxon>Thermotogaceae</taxon>
        <taxon>Pseudothermotoga</taxon>
    </lineage>
</organism>
<dbReference type="GO" id="GO:0006047">
    <property type="term" value="P:UDP-N-acetylglucosamine metabolic process"/>
    <property type="evidence" value="ECO:0007669"/>
    <property type="project" value="TreeGrafter"/>
</dbReference>
<proteinExistence type="predicted"/>
<evidence type="ECO:0000313" key="7">
    <source>
        <dbReference type="Proteomes" id="UP000002016"/>
    </source>
</evidence>
<dbReference type="GO" id="GO:0016853">
    <property type="term" value="F:isomerase activity"/>
    <property type="evidence" value="ECO:0007669"/>
    <property type="project" value="UniProtKB-KW"/>
</dbReference>
<dbReference type="Gene3D" id="3.40.50.10490">
    <property type="entry name" value="Glucose-6-phosphate isomerase like protein, domain 1"/>
    <property type="match status" value="2"/>
</dbReference>
<dbReference type="Proteomes" id="UP000002016">
    <property type="component" value="Chromosome"/>
</dbReference>
<dbReference type="GO" id="GO:0006487">
    <property type="term" value="P:protein N-linked glycosylation"/>
    <property type="evidence" value="ECO:0007669"/>
    <property type="project" value="TreeGrafter"/>
</dbReference>
<dbReference type="PANTHER" id="PTHR10937">
    <property type="entry name" value="GLUCOSAMINE--FRUCTOSE-6-PHOSPHATE AMINOTRANSFERASE, ISOMERIZING"/>
    <property type="match status" value="1"/>
</dbReference>
<sequence length="335" mass="37187">MESIFLKDMFEQPEAIKDLLSKKKEIRSKAGRLTHENILFLGMGASHYASIYATVYLRLKGINAVSVELSEFIWYANPDLLEFFDTIFLISQSGETAELTRFVDLFNDKLNRCVLVTNNENSFNASAFEASRLFPIYAGHERAMGSSKTFINTIVTLLLIAETWTGDELPFEKLPEALSKALEIDVSLYAKDMLDSKSVILVGRGFAVPVLKMAQLTLAEIAKVSSVVYSGAGFRHGPMELLVTDPLITVVAQHGRTSKLTFDLIGDLSFYQKVWCITDENVSFQRTISTPDGLIEELSCIPVMAIFQKVANEISIAKGYEPGVGLIASKVTKKE</sequence>
<dbReference type="GO" id="GO:0006002">
    <property type="term" value="P:fructose 6-phosphate metabolic process"/>
    <property type="evidence" value="ECO:0007669"/>
    <property type="project" value="TreeGrafter"/>
</dbReference>
<keyword evidence="6" id="KW-0413">Isomerase</keyword>
<keyword evidence="7" id="KW-1185">Reference proteome</keyword>
<evidence type="ECO:0000313" key="6">
    <source>
        <dbReference type="EMBL" id="ABV33335.1"/>
    </source>
</evidence>
<evidence type="ECO:0000259" key="5">
    <source>
        <dbReference type="PROSITE" id="PS51464"/>
    </source>
</evidence>
<evidence type="ECO:0000256" key="2">
    <source>
        <dbReference type="ARBA" id="ARBA00012916"/>
    </source>
</evidence>
<protein>
    <recommendedName>
        <fullName evidence="3">Glutamine--fructose-6-phosphate aminotransferase [isomerizing]</fullName>
        <ecNumber evidence="2">2.6.1.16</ecNumber>
    </recommendedName>
</protein>
<dbReference type="EC" id="2.6.1.16" evidence="2"/>
<reference evidence="6 7" key="2">
    <citation type="journal article" date="2009" name="Proc. Natl. Acad. Sci. U.S.A.">
        <title>On the chimeric nature, thermophilic origin, and phylogenetic placement of the Thermotogales.</title>
        <authorList>
            <person name="Zhaxybayeva O."/>
            <person name="Swithers K.S."/>
            <person name="Lapierre P."/>
            <person name="Fournier G.P."/>
            <person name="Bickhart D.M."/>
            <person name="DeBoy R.T."/>
            <person name="Nelson K.E."/>
            <person name="Nesbo C.L."/>
            <person name="Doolittle W.F."/>
            <person name="Gogarten J.P."/>
            <person name="Noll K.M."/>
        </authorList>
    </citation>
    <scope>NUCLEOTIDE SEQUENCE [LARGE SCALE GENOMIC DNA]</scope>
    <source>
        <strain evidence="7">ATCC BAA-301 / DSM 14385 / NBRC 107922 / TMO</strain>
    </source>
</reference>
<dbReference type="eggNOG" id="COG2222">
    <property type="taxonomic scope" value="Bacteria"/>
</dbReference>
<dbReference type="GO" id="GO:0004360">
    <property type="term" value="F:glutamine-fructose-6-phosphate transaminase (isomerizing) activity"/>
    <property type="evidence" value="ECO:0007669"/>
    <property type="project" value="UniProtKB-EC"/>
</dbReference>
<dbReference type="AlphaFoldDB" id="A8F5A1"/>
<dbReference type="EMBL" id="CP000812">
    <property type="protein sequence ID" value="ABV33335.1"/>
    <property type="molecule type" value="Genomic_DNA"/>
</dbReference>
<comment type="catalytic activity">
    <reaction evidence="1">
        <text>D-fructose 6-phosphate + L-glutamine = D-glucosamine 6-phosphate + L-glutamate</text>
        <dbReference type="Rhea" id="RHEA:13237"/>
        <dbReference type="ChEBI" id="CHEBI:29985"/>
        <dbReference type="ChEBI" id="CHEBI:58359"/>
        <dbReference type="ChEBI" id="CHEBI:58725"/>
        <dbReference type="ChEBI" id="CHEBI:61527"/>
        <dbReference type="EC" id="2.6.1.16"/>
    </reaction>
</comment>
<dbReference type="PANTHER" id="PTHR10937:SF0">
    <property type="entry name" value="GLUTAMINE--FRUCTOSE-6-PHOSPHATE TRANSAMINASE (ISOMERIZING)"/>
    <property type="match status" value="1"/>
</dbReference>
<dbReference type="PROSITE" id="PS51464">
    <property type="entry name" value="SIS"/>
    <property type="match status" value="1"/>
</dbReference>
<dbReference type="RefSeq" id="WP_012002816.1">
    <property type="nucleotide sequence ID" value="NC_009828.1"/>
</dbReference>
<dbReference type="InterPro" id="IPR035466">
    <property type="entry name" value="GlmS/AgaS_SIS"/>
</dbReference>
<dbReference type="KEGG" id="tle:Tlet_0769"/>
<evidence type="ECO:0000256" key="3">
    <source>
        <dbReference type="ARBA" id="ARBA00016090"/>
    </source>
</evidence>